<dbReference type="InterPro" id="IPR036186">
    <property type="entry name" value="Serpin_sf"/>
</dbReference>
<reference evidence="2 3" key="2">
    <citation type="journal article" date="2013" name="Plant Cell Physiol.">
        <title>Rice Annotation Project Database (RAP-DB): an integrative and interactive database for rice genomics.</title>
        <authorList>
            <person name="Sakai H."/>
            <person name="Lee S.S."/>
            <person name="Tanaka T."/>
            <person name="Numa H."/>
            <person name="Kim J."/>
            <person name="Kawahara Y."/>
            <person name="Wakimoto H."/>
            <person name="Yang C.C."/>
            <person name="Iwamoto M."/>
            <person name="Abe T."/>
            <person name="Yamada Y."/>
            <person name="Muto A."/>
            <person name="Inokuchi H."/>
            <person name="Ikemura T."/>
            <person name="Matsumoto T."/>
            <person name="Sasaki T."/>
            <person name="Itoh T."/>
        </authorList>
    </citation>
    <scope>NUCLEOTIDE SEQUENCE [LARGE SCALE GENOMIC DNA]</scope>
    <source>
        <strain evidence="3">cv. Nipponbare</strain>
    </source>
</reference>
<protein>
    <submittedName>
        <fullName evidence="2">Os07g0159300 protein</fullName>
    </submittedName>
</protein>
<dbReference type="SUPFAM" id="SSF56574">
    <property type="entry name" value="Serpins"/>
    <property type="match status" value="1"/>
</dbReference>
<dbReference type="InParanoid" id="A0A0P0X2G5"/>
<dbReference type="STRING" id="39947.A0A0P0X2G5"/>
<dbReference type="Gene3D" id="2.30.39.10">
    <property type="entry name" value="Alpha-1-antitrypsin, domain 1"/>
    <property type="match status" value="1"/>
</dbReference>
<accession>A0A0P0X2G5</accession>
<gene>
    <name evidence="2" type="ordered locus">Os07g0159300</name>
    <name evidence="2" type="ORF">OSNPB_070159300</name>
</gene>
<organism evidence="2 3">
    <name type="scientific">Oryza sativa subsp. japonica</name>
    <name type="common">Rice</name>
    <dbReference type="NCBI Taxonomy" id="39947"/>
    <lineage>
        <taxon>Eukaryota</taxon>
        <taxon>Viridiplantae</taxon>
        <taxon>Streptophyta</taxon>
        <taxon>Embryophyta</taxon>
        <taxon>Tracheophyta</taxon>
        <taxon>Spermatophyta</taxon>
        <taxon>Magnoliopsida</taxon>
        <taxon>Liliopsida</taxon>
        <taxon>Poales</taxon>
        <taxon>Poaceae</taxon>
        <taxon>BOP clade</taxon>
        <taxon>Oryzoideae</taxon>
        <taxon>Oryzeae</taxon>
        <taxon>Oryzinae</taxon>
        <taxon>Oryza</taxon>
        <taxon>Oryza sativa</taxon>
    </lineage>
</organism>
<dbReference type="Proteomes" id="UP000059680">
    <property type="component" value="Chromosome 7"/>
</dbReference>
<dbReference type="AlphaFoldDB" id="A0A0P0X2G5"/>
<dbReference type="PaxDb" id="39947-A0A0P0X2G5"/>
<evidence type="ECO:0000256" key="1">
    <source>
        <dbReference type="SAM" id="MobiDB-lite"/>
    </source>
</evidence>
<name>A0A0P0X2G5_ORYSJ</name>
<reference evidence="2 3" key="3">
    <citation type="journal article" date="2013" name="Rice">
        <title>Improvement of the Oryza sativa Nipponbare reference genome using next generation sequence and optical map data.</title>
        <authorList>
            <person name="Kawahara Y."/>
            <person name="de la Bastide M."/>
            <person name="Hamilton J.P."/>
            <person name="Kanamori H."/>
            <person name="McCombie W.R."/>
            <person name="Ouyang S."/>
            <person name="Schwartz D.C."/>
            <person name="Tanaka T."/>
            <person name="Wu J."/>
            <person name="Zhou S."/>
            <person name="Childs K.L."/>
            <person name="Davidson R.M."/>
            <person name="Lin H."/>
            <person name="Quesada-Ocampo L."/>
            <person name="Vaillancourt B."/>
            <person name="Sakai H."/>
            <person name="Lee S.S."/>
            <person name="Kim J."/>
            <person name="Numa H."/>
            <person name="Itoh T."/>
            <person name="Buell C.R."/>
            <person name="Matsumoto T."/>
        </authorList>
    </citation>
    <scope>NUCLEOTIDE SEQUENCE [LARGE SCALE GENOMIC DNA]</scope>
    <source>
        <strain evidence="3">cv. Nipponbare</strain>
    </source>
</reference>
<sequence>METGRTTSVAGEEEAVVRAHQAVTGGVRRRRALRGGGPGGSHRRHRAGARVPPPRRRELRRGVLHAAAGGVLPPRRVPRRLQGAPPAVQGGDTHNDLKLRDSLPSFAMLVFLPDDRDGRSIGPARQDHLLAGVRRRPPPAGVRPRGQESDDDLGFSLYDGYYPPPLKLVDFVADHLFAFFIVEERLQSIVFAGHVLDPSEEV</sequence>
<reference evidence="3" key="1">
    <citation type="journal article" date="2005" name="Nature">
        <title>The map-based sequence of the rice genome.</title>
        <authorList>
            <consortium name="International rice genome sequencing project (IRGSP)"/>
            <person name="Matsumoto T."/>
            <person name="Wu J."/>
            <person name="Kanamori H."/>
            <person name="Katayose Y."/>
            <person name="Fujisawa M."/>
            <person name="Namiki N."/>
            <person name="Mizuno H."/>
            <person name="Yamamoto K."/>
            <person name="Antonio B.A."/>
            <person name="Baba T."/>
            <person name="Sakata K."/>
            <person name="Nagamura Y."/>
            <person name="Aoki H."/>
            <person name="Arikawa K."/>
            <person name="Arita K."/>
            <person name="Bito T."/>
            <person name="Chiden Y."/>
            <person name="Fujitsuka N."/>
            <person name="Fukunaka R."/>
            <person name="Hamada M."/>
            <person name="Harada C."/>
            <person name="Hayashi A."/>
            <person name="Hijishita S."/>
            <person name="Honda M."/>
            <person name="Hosokawa S."/>
            <person name="Ichikawa Y."/>
            <person name="Idonuma A."/>
            <person name="Iijima M."/>
            <person name="Ikeda M."/>
            <person name="Ikeno M."/>
            <person name="Ito K."/>
            <person name="Ito S."/>
            <person name="Ito T."/>
            <person name="Ito Y."/>
            <person name="Ito Y."/>
            <person name="Iwabuchi A."/>
            <person name="Kamiya K."/>
            <person name="Karasawa W."/>
            <person name="Kurita K."/>
            <person name="Katagiri S."/>
            <person name="Kikuta A."/>
            <person name="Kobayashi H."/>
            <person name="Kobayashi N."/>
            <person name="Machita K."/>
            <person name="Maehara T."/>
            <person name="Masukawa M."/>
            <person name="Mizubayashi T."/>
            <person name="Mukai Y."/>
            <person name="Nagasaki H."/>
            <person name="Nagata Y."/>
            <person name="Naito S."/>
            <person name="Nakashima M."/>
            <person name="Nakama Y."/>
            <person name="Nakamichi Y."/>
            <person name="Nakamura M."/>
            <person name="Meguro A."/>
            <person name="Negishi M."/>
            <person name="Ohta I."/>
            <person name="Ohta T."/>
            <person name="Okamoto M."/>
            <person name="Ono N."/>
            <person name="Saji S."/>
            <person name="Sakaguchi M."/>
            <person name="Sakai K."/>
            <person name="Shibata M."/>
            <person name="Shimokawa T."/>
            <person name="Song J."/>
            <person name="Takazaki Y."/>
            <person name="Terasawa K."/>
            <person name="Tsugane M."/>
            <person name="Tsuji K."/>
            <person name="Ueda S."/>
            <person name="Waki K."/>
            <person name="Yamagata H."/>
            <person name="Yamamoto M."/>
            <person name="Yamamoto S."/>
            <person name="Yamane H."/>
            <person name="Yoshiki S."/>
            <person name="Yoshihara R."/>
            <person name="Yukawa K."/>
            <person name="Zhong H."/>
            <person name="Yano M."/>
            <person name="Yuan Q."/>
            <person name="Ouyang S."/>
            <person name="Liu J."/>
            <person name="Jones K.M."/>
            <person name="Gansberger K."/>
            <person name="Moffat K."/>
            <person name="Hill J."/>
            <person name="Bera J."/>
            <person name="Fadrosh D."/>
            <person name="Jin S."/>
            <person name="Johri S."/>
            <person name="Kim M."/>
            <person name="Overton L."/>
            <person name="Reardon M."/>
            <person name="Tsitrin T."/>
            <person name="Vuong H."/>
            <person name="Weaver B."/>
            <person name="Ciecko A."/>
            <person name="Tallon L."/>
            <person name="Jackson J."/>
            <person name="Pai G."/>
            <person name="Aken S.V."/>
            <person name="Utterback T."/>
            <person name="Reidmuller S."/>
            <person name="Feldblyum T."/>
            <person name="Hsiao J."/>
            <person name="Zismann V."/>
            <person name="Iobst S."/>
            <person name="de Vazeille A.R."/>
            <person name="Buell C.R."/>
            <person name="Ying K."/>
            <person name="Li Y."/>
            <person name="Lu T."/>
            <person name="Huang Y."/>
            <person name="Zhao Q."/>
            <person name="Feng Q."/>
            <person name="Zhang L."/>
            <person name="Zhu J."/>
            <person name="Weng Q."/>
            <person name="Mu J."/>
            <person name="Lu Y."/>
            <person name="Fan D."/>
            <person name="Liu Y."/>
            <person name="Guan J."/>
            <person name="Zhang Y."/>
            <person name="Yu S."/>
            <person name="Liu X."/>
            <person name="Zhang Y."/>
            <person name="Hong G."/>
            <person name="Han B."/>
            <person name="Choisne N."/>
            <person name="Demange N."/>
            <person name="Orjeda G."/>
            <person name="Samain S."/>
            <person name="Cattolico L."/>
            <person name="Pelletier E."/>
            <person name="Couloux A."/>
            <person name="Segurens B."/>
            <person name="Wincker P."/>
            <person name="D'Hont A."/>
            <person name="Scarpelli C."/>
            <person name="Weissenbach J."/>
            <person name="Salanoubat M."/>
            <person name="Quetier F."/>
            <person name="Yu Y."/>
            <person name="Kim H.R."/>
            <person name="Rambo T."/>
            <person name="Currie J."/>
            <person name="Collura K."/>
            <person name="Luo M."/>
            <person name="Yang T."/>
            <person name="Ammiraju J.S.S."/>
            <person name="Engler F."/>
            <person name="Soderlund C."/>
            <person name="Wing R.A."/>
            <person name="Palmer L.E."/>
            <person name="de la Bastide M."/>
            <person name="Spiegel L."/>
            <person name="Nascimento L."/>
            <person name="Zutavern T."/>
            <person name="O'Shaughnessy A."/>
            <person name="Dike S."/>
            <person name="Dedhia N."/>
            <person name="Preston R."/>
            <person name="Balija V."/>
            <person name="McCombie W.R."/>
            <person name="Chow T."/>
            <person name="Chen H."/>
            <person name="Chung M."/>
            <person name="Chen C."/>
            <person name="Shaw J."/>
            <person name="Wu H."/>
            <person name="Hsiao K."/>
            <person name="Chao Y."/>
            <person name="Chu M."/>
            <person name="Cheng C."/>
            <person name="Hour A."/>
            <person name="Lee P."/>
            <person name="Lin S."/>
            <person name="Lin Y."/>
            <person name="Liou J."/>
            <person name="Liu S."/>
            <person name="Hsing Y."/>
            <person name="Raghuvanshi S."/>
            <person name="Mohanty A."/>
            <person name="Bharti A.K."/>
            <person name="Gaur A."/>
            <person name="Gupta V."/>
            <person name="Kumar D."/>
            <person name="Ravi V."/>
            <person name="Vij S."/>
            <person name="Kapur A."/>
            <person name="Khurana P."/>
            <person name="Khurana P."/>
            <person name="Khurana J.P."/>
            <person name="Tyagi A.K."/>
            <person name="Gaikwad K."/>
            <person name="Singh A."/>
            <person name="Dalal V."/>
            <person name="Srivastava S."/>
            <person name="Dixit A."/>
            <person name="Pal A.K."/>
            <person name="Ghazi I.A."/>
            <person name="Yadav M."/>
            <person name="Pandit A."/>
            <person name="Bhargava A."/>
            <person name="Sureshbabu K."/>
            <person name="Batra K."/>
            <person name="Sharma T.R."/>
            <person name="Mohapatra T."/>
            <person name="Singh N.K."/>
            <person name="Messing J."/>
            <person name="Nelson A.B."/>
            <person name="Fuks G."/>
            <person name="Kavchok S."/>
            <person name="Keizer G."/>
            <person name="Linton E."/>
            <person name="Llaca V."/>
            <person name="Song R."/>
            <person name="Tanyolac B."/>
            <person name="Young S."/>
            <person name="Ho-Il K."/>
            <person name="Hahn J.H."/>
            <person name="Sangsakoo G."/>
            <person name="Vanavichit A."/>
            <person name="de Mattos Luiz.A.T."/>
            <person name="Zimmer P.D."/>
            <person name="Malone G."/>
            <person name="Dellagostin O."/>
            <person name="de Oliveira A.C."/>
            <person name="Bevan M."/>
            <person name="Bancroft I."/>
            <person name="Minx P."/>
            <person name="Cordum H."/>
            <person name="Wilson R."/>
            <person name="Cheng Z."/>
            <person name="Jin W."/>
            <person name="Jiang J."/>
            <person name="Leong S.A."/>
            <person name="Iwama H."/>
            <person name="Gojobori T."/>
            <person name="Itoh T."/>
            <person name="Niimura Y."/>
            <person name="Fujii Y."/>
            <person name="Habara T."/>
            <person name="Sakai H."/>
            <person name="Sato Y."/>
            <person name="Wilson G."/>
            <person name="Kumar K."/>
            <person name="McCouch S."/>
            <person name="Juretic N."/>
            <person name="Hoen D."/>
            <person name="Wright S."/>
            <person name="Bruskiewich R."/>
            <person name="Bureau T."/>
            <person name="Miyao A."/>
            <person name="Hirochika H."/>
            <person name="Nishikawa T."/>
            <person name="Kadowaki K."/>
            <person name="Sugiura M."/>
            <person name="Burr B."/>
            <person name="Sasaki T."/>
        </authorList>
    </citation>
    <scope>NUCLEOTIDE SEQUENCE [LARGE SCALE GENOMIC DNA]</scope>
    <source>
        <strain evidence="3">cv. Nipponbare</strain>
    </source>
</reference>
<feature type="compositionally biased region" description="Basic residues" evidence="1">
    <location>
        <begin position="41"/>
        <end position="54"/>
    </location>
</feature>
<proteinExistence type="predicted"/>
<evidence type="ECO:0000313" key="3">
    <source>
        <dbReference type="Proteomes" id="UP000059680"/>
    </source>
</evidence>
<dbReference type="EMBL" id="AP014963">
    <property type="protein sequence ID" value="BAT00143.1"/>
    <property type="molecule type" value="Genomic_DNA"/>
</dbReference>
<dbReference type="InterPro" id="IPR042185">
    <property type="entry name" value="Serpin_sf_2"/>
</dbReference>
<keyword evidence="3" id="KW-1185">Reference proteome</keyword>
<evidence type="ECO:0000313" key="2">
    <source>
        <dbReference type="EMBL" id="BAT00143.1"/>
    </source>
</evidence>
<feature type="region of interest" description="Disordered" evidence="1">
    <location>
        <begin position="22"/>
        <end position="54"/>
    </location>
</feature>